<comment type="caution">
    <text evidence="2">The sequence shown here is derived from an EMBL/GenBank/DDBJ whole genome shotgun (WGS) entry which is preliminary data.</text>
</comment>
<keyword evidence="1" id="KW-0812">Transmembrane</keyword>
<dbReference type="Pfam" id="PF10825">
    <property type="entry name" value="DUF2752"/>
    <property type="match status" value="1"/>
</dbReference>
<keyword evidence="1" id="KW-1133">Transmembrane helix</keyword>
<dbReference type="AlphaFoldDB" id="A0A9D1GC47"/>
<feature type="transmembrane region" description="Helical" evidence="1">
    <location>
        <begin position="49"/>
        <end position="67"/>
    </location>
</feature>
<reference evidence="2" key="2">
    <citation type="journal article" date="2021" name="PeerJ">
        <title>Extensive microbial diversity within the chicken gut microbiome revealed by metagenomics and culture.</title>
        <authorList>
            <person name="Gilroy R."/>
            <person name="Ravi A."/>
            <person name="Getino M."/>
            <person name="Pursley I."/>
            <person name="Horton D.L."/>
            <person name="Alikhan N.F."/>
            <person name="Baker D."/>
            <person name="Gharbi K."/>
            <person name="Hall N."/>
            <person name="Watson M."/>
            <person name="Adriaenssens E.M."/>
            <person name="Foster-Nyarko E."/>
            <person name="Jarju S."/>
            <person name="Secka A."/>
            <person name="Antonio M."/>
            <person name="Oren A."/>
            <person name="Chaudhuri R.R."/>
            <person name="La Ragione R."/>
            <person name="Hildebrand F."/>
            <person name="Pallen M.J."/>
        </authorList>
    </citation>
    <scope>NUCLEOTIDE SEQUENCE</scope>
    <source>
        <strain evidence="2">CHK195-26880</strain>
    </source>
</reference>
<organism evidence="2 3">
    <name type="scientific">Candidatus Onthousia faecipullorum</name>
    <dbReference type="NCBI Taxonomy" id="2840887"/>
    <lineage>
        <taxon>Bacteria</taxon>
        <taxon>Bacillati</taxon>
        <taxon>Bacillota</taxon>
        <taxon>Bacilli</taxon>
        <taxon>Candidatus Onthousia</taxon>
    </lineage>
</organism>
<evidence type="ECO:0000313" key="3">
    <source>
        <dbReference type="Proteomes" id="UP000886833"/>
    </source>
</evidence>
<evidence type="ECO:0000256" key="1">
    <source>
        <dbReference type="SAM" id="Phobius"/>
    </source>
</evidence>
<dbReference type="EMBL" id="DVKQ01000084">
    <property type="protein sequence ID" value="HIT38123.1"/>
    <property type="molecule type" value="Genomic_DNA"/>
</dbReference>
<gene>
    <name evidence="2" type="ORF">IAB59_06590</name>
</gene>
<sequence>GLAFILNIFDIRFCPFFNIFNIPCPACGLTRAFKLIIQFRFIESLKYNIIALPLVIFAFIYIILLITKRIDLLYSFLNKYKKVLIVITIIIMLIVWFININNPLLY</sequence>
<proteinExistence type="predicted"/>
<feature type="non-terminal residue" evidence="2">
    <location>
        <position position="1"/>
    </location>
</feature>
<keyword evidence="1" id="KW-0472">Membrane</keyword>
<evidence type="ECO:0000313" key="2">
    <source>
        <dbReference type="EMBL" id="HIT38123.1"/>
    </source>
</evidence>
<dbReference type="Proteomes" id="UP000886833">
    <property type="component" value="Unassembled WGS sequence"/>
</dbReference>
<name>A0A9D1GC47_9FIRM</name>
<accession>A0A9D1GC47</accession>
<reference evidence="2" key="1">
    <citation type="submission" date="2020-10" db="EMBL/GenBank/DDBJ databases">
        <authorList>
            <person name="Gilroy R."/>
        </authorList>
    </citation>
    <scope>NUCLEOTIDE SEQUENCE</scope>
    <source>
        <strain evidence="2">CHK195-26880</strain>
    </source>
</reference>
<protein>
    <submittedName>
        <fullName evidence="2">DUF2752 domain-containing protein</fullName>
    </submittedName>
</protein>
<dbReference type="InterPro" id="IPR021215">
    <property type="entry name" value="DUF2752"/>
</dbReference>
<feature type="transmembrane region" description="Helical" evidence="1">
    <location>
        <begin position="83"/>
        <end position="100"/>
    </location>
</feature>